<dbReference type="Gene3D" id="3.80.30.20">
    <property type="entry name" value="tm_1862 like domain"/>
    <property type="match status" value="1"/>
</dbReference>
<evidence type="ECO:0000256" key="1">
    <source>
        <dbReference type="ARBA" id="ARBA00001966"/>
    </source>
</evidence>
<evidence type="ECO:0000313" key="10">
    <source>
        <dbReference type="Proteomes" id="UP000178999"/>
    </source>
</evidence>
<dbReference type="SFLD" id="SFLDS00029">
    <property type="entry name" value="Radical_SAM"/>
    <property type="match status" value="1"/>
</dbReference>
<dbReference type="GO" id="GO:0003824">
    <property type="term" value="F:catalytic activity"/>
    <property type="evidence" value="ECO:0007669"/>
    <property type="project" value="InterPro"/>
</dbReference>
<dbReference type="PROSITE" id="PS51332">
    <property type="entry name" value="B12_BINDING"/>
    <property type="match status" value="1"/>
</dbReference>
<dbReference type="InterPro" id="IPR023404">
    <property type="entry name" value="rSAM_horseshoe"/>
</dbReference>
<keyword evidence="2" id="KW-0489">Methyltransferase</keyword>
<name>A0A1F8CTX3_9BACT</name>
<evidence type="ECO:0000256" key="6">
    <source>
        <dbReference type="ARBA" id="ARBA00023004"/>
    </source>
</evidence>
<comment type="caution">
    <text evidence="9">The sequence shown here is derived from an EMBL/GenBank/DDBJ whole genome shotgun (WGS) entry which is preliminary data.</text>
</comment>
<dbReference type="Proteomes" id="UP000178999">
    <property type="component" value="Unassembled WGS sequence"/>
</dbReference>
<dbReference type="GO" id="GO:0046872">
    <property type="term" value="F:metal ion binding"/>
    <property type="evidence" value="ECO:0007669"/>
    <property type="project" value="UniProtKB-KW"/>
</dbReference>
<dbReference type="SFLD" id="SFLDG01123">
    <property type="entry name" value="methyltransferase_(Class_B)"/>
    <property type="match status" value="1"/>
</dbReference>
<dbReference type="Gene3D" id="3.40.50.280">
    <property type="entry name" value="Cobalamin-binding domain"/>
    <property type="match status" value="1"/>
</dbReference>
<gene>
    <name evidence="9" type="ORF">A2382_00650</name>
</gene>
<evidence type="ECO:0000256" key="2">
    <source>
        <dbReference type="ARBA" id="ARBA00022603"/>
    </source>
</evidence>
<dbReference type="SFLD" id="SFLDG01082">
    <property type="entry name" value="B12-binding_domain_containing"/>
    <property type="match status" value="1"/>
</dbReference>
<protein>
    <recommendedName>
        <fullName evidence="8">B12-binding domain-containing protein</fullName>
    </recommendedName>
</protein>
<accession>A0A1F8CTX3</accession>
<keyword evidence="4" id="KW-0949">S-adenosyl-L-methionine</keyword>
<evidence type="ECO:0000256" key="4">
    <source>
        <dbReference type="ARBA" id="ARBA00022691"/>
    </source>
</evidence>
<evidence type="ECO:0000256" key="5">
    <source>
        <dbReference type="ARBA" id="ARBA00022723"/>
    </source>
</evidence>
<dbReference type="GO" id="GO:0031419">
    <property type="term" value="F:cobalamin binding"/>
    <property type="evidence" value="ECO:0007669"/>
    <property type="project" value="InterPro"/>
</dbReference>
<dbReference type="PANTHER" id="PTHR43409">
    <property type="entry name" value="ANAEROBIC MAGNESIUM-PROTOPORPHYRIN IX MONOMETHYL ESTER CYCLASE-RELATED"/>
    <property type="match status" value="1"/>
</dbReference>
<dbReference type="Pfam" id="PF04055">
    <property type="entry name" value="Radical_SAM"/>
    <property type="match status" value="1"/>
</dbReference>
<sequence length="576" mass="64221">MSLTERTTTKAKAEYDLVLAAHRSEKDHTQTDLEAQKEKVRNIPVCLITPPSPFLADERVFPFLAPPKLAAELQMNGNEVAILDLSGYANSQEIVEDYVKNSQTKVFGITATTPQIPNAIAISRTIKSIDPNALVILGGPHITLTHGAMVKDLEKETASGRGTNDFNQLTPHFDKLVAGDGEKAIFYAIDPDHTNTLIDAGSLQSPLFMQKGELESFASPRRDLIDMDSYSYYIDGHRAFSLIAQLGCPFECGFCGGRDVQAYRMARTRNINSVLSEIEEVVGSSFARALESGDPSKALTAVMFYDDELNVSPSNLENLCHGLIDLQRNLAKYIPDDLKKQLGLKTEIINDEERIAMRFRGFVKAELFTKEQAELMYEAGFRILLTGVESGSDKILAAMRKHTSRVINSRCVTLAHAAGLKVKALMSLGHPGESKETIAESIEWALSNLRDGDEIDWTVITQYPGSPYYDHSVFVPEKNAWLYQIQNKKTLEVLNLWSKSTNYEVDVAYYKGIPGSYTAYVWTDHLTPEELVYQRDLAETTTRNHLNLPPVQSVAAKQFEHSMGQSLPKQILHPNR</sequence>
<dbReference type="STRING" id="1802538.A2382_00650"/>
<dbReference type="InterPro" id="IPR006638">
    <property type="entry name" value="Elp3/MiaA/NifB-like_rSAM"/>
</dbReference>
<keyword evidence="6" id="KW-0408">Iron</keyword>
<dbReference type="GO" id="GO:0051539">
    <property type="term" value="F:4 iron, 4 sulfur cluster binding"/>
    <property type="evidence" value="ECO:0007669"/>
    <property type="project" value="UniProtKB-KW"/>
</dbReference>
<evidence type="ECO:0000256" key="7">
    <source>
        <dbReference type="ARBA" id="ARBA00023014"/>
    </source>
</evidence>
<dbReference type="InterPro" id="IPR034466">
    <property type="entry name" value="Methyltransferase_Class_B"/>
</dbReference>
<dbReference type="SMART" id="SM00729">
    <property type="entry name" value="Elp3"/>
    <property type="match status" value="1"/>
</dbReference>
<reference evidence="9 10" key="1">
    <citation type="journal article" date="2016" name="Nat. Commun.">
        <title>Thousands of microbial genomes shed light on interconnected biogeochemical processes in an aquifer system.</title>
        <authorList>
            <person name="Anantharaman K."/>
            <person name="Brown C.T."/>
            <person name="Hug L.A."/>
            <person name="Sharon I."/>
            <person name="Castelle C.J."/>
            <person name="Probst A.J."/>
            <person name="Thomas B.C."/>
            <person name="Singh A."/>
            <person name="Wilkins M.J."/>
            <person name="Karaoz U."/>
            <person name="Brodie E.L."/>
            <person name="Williams K.H."/>
            <person name="Hubbard S.S."/>
            <person name="Banfield J.F."/>
        </authorList>
    </citation>
    <scope>NUCLEOTIDE SEQUENCE [LARGE SCALE GENOMIC DNA]</scope>
</reference>
<dbReference type="InterPro" id="IPR058240">
    <property type="entry name" value="rSAM_sf"/>
</dbReference>
<evidence type="ECO:0000259" key="8">
    <source>
        <dbReference type="PROSITE" id="PS51332"/>
    </source>
</evidence>
<dbReference type="Pfam" id="PF02310">
    <property type="entry name" value="B12-binding"/>
    <property type="match status" value="1"/>
</dbReference>
<dbReference type="EMBL" id="MGHY01000018">
    <property type="protein sequence ID" value="OGM79279.1"/>
    <property type="molecule type" value="Genomic_DNA"/>
</dbReference>
<keyword evidence="3" id="KW-0808">Transferase</keyword>
<dbReference type="InterPro" id="IPR051198">
    <property type="entry name" value="BchE-like"/>
</dbReference>
<dbReference type="SUPFAM" id="SSF102114">
    <property type="entry name" value="Radical SAM enzymes"/>
    <property type="match status" value="1"/>
</dbReference>
<dbReference type="AlphaFoldDB" id="A0A1F8CTX3"/>
<dbReference type="InterPro" id="IPR006158">
    <property type="entry name" value="Cobalamin-bd"/>
</dbReference>
<keyword evidence="7" id="KW-0411">Iron-sulfur</keyword>
<organism evidence="9 10">
    <name type="scientific">Candidatus Woesebacteria bacterium RIFOXYB1_FULL_38_16</name>
    <dbReference type="NCBI Taxonomy" id="1802538"/>
    <lineage>
        <taxon>Bacteria</taxon>
        <taxon>Candidatus Woeseibacteriota</taxon>
    </lineage>
</organism>
<keyword evidence="5" id="KW-0479">Metal-binding</keyword>
<evidence type="ECO:0000256" key="3">
    <source>
        <dbReference type="ARBA" id="ARBA00022679"/>
    </source>
</evidence>
<comment type="cofactor">
    <cofactor evidence="1">
        <name>[4Fe-4S] cluster</name>
        <dbReference type="ChEBI" id="CHEBI:49883"/>
    </cofactor>
</comment>
<evidence type="ECO:0000313" key="9">
    <source>
        <dbReference type="EMBL" id="OGM79279.1"/>
    </source>
</evidence>
<dbReference type="PANTHER" id="PTHR43409:SF7">
    <property type="entry name" value="BLL1977 PROTEIN"/>
    <property type="match status" value="1"/>
</dbReference>
<proteinExistence type="predicted"/>
<feature type="domain" description="B12-binding" evidence="8">
    <location>
        <begin position="42"/>
        <end position="199"/>
    </location>
</feature>
<dbReference type="InterPro" id="IPR007197">
    <property type="entry name" value="rSAM"/>
</dbReference>